<protein>
    <submittedName>
        <fullName evidence="2">Uncharacterized protein</fullName>
    </submittedName>
</protein>
<accession>A0A834DW09</accession>
<feature type="region of interest" description="Disordered" evidence="1">
    <location>
        <begin position="1"/>
        <end position="56"/>
    </location>
</feature>
<sequence>MPSAGPQNAHQGPVGEGRGSEAALPSLQSKAGQAPVGLGTISHHWHRATEAKAPASLRARDWQQPHSLLSCFCRFRCDQPCFKHVSTDPDSVLCGLTGVFVEERAQTHRAEVKRGNRVSSEHIWPCRGAVMSVRNSSQPE</sequence>
<evidence type="ECO:0000313" key="2">
    <source>
        <dbReference type="EMBL" id="KAF6094791.1"/>
    </source>
</evidence>
<organism evidence="2 3">
    <name type="scientific">Phyllostomus discolor</name>
    <name type="common">pale spear-nosed bat</name>
    <dbReference type="NCBI Taxonomy" id="89673"/>
    <lineage>
        <taxon>Eukaryota</taxon>
        <taxon>Metazoa</taxon>
        <taxon>Chordata</taxon>
        <taxon>Craniata</taxon>
        <taxon>Vertebrata</taxon>
        <taxon>Euteleostomi</taxon>
        <taxon>Mammalia</taxon>
        <taxon>Eutheria</taxon>
        <taxon>Laurasiatheria</taxon>
        <taxon>Chiroptera</taxon>
        <taxon>Yangochiroptera</taxon>
        <taxon>Phyllostomidae</taxon>
        <taxon>Phyllostominae</taxon>
        <taxon>Phyllostomus</taxon>
    </lineage>
</organism>
<feature type="compositionally biased region" description="Polar residues" evidence="1">
    <location>
        <begin position="1"/>
        <end position="10"/>
    </location>
</feature>
<evidence type="ECO:0000256" key="1">
    <source>
        <dbReference type="SAM" id="MobiDB-lite"/>
    </source>
</evidence>
<name>A0A834DW09_9CHIR</name>
<comment type="caution">
    <text evidence="2">The sequence shown here is derived from an EMBL/GenBank/DDBJ whole genome shotgun (WGS) entry which is preliminary data.</text>
</comment>
<dbReference type="AlphaFoldDB" id="A0A834DW09"/>
<dbReference type="Proteomes" id="UP000664940">
    <property type="component" value="Unassembled WGS sequence"/>
</dbReference>
<gene>
    <name evidence="2" type="ORF">HJG60_011886</name>
</gene>
<evidence type="ECO:0000313" key="3">
    <source>
        <dbReference type="Proteomes" id="UP000664940"/>
    </source>
</evidence>
<proteinExistence type="predicted"/>
<dbReference type="EMBL" id="JABVXQ010000008">
    <property type="protein sequence ID" value="KAF6094791.1"/>
    <property type="molecule type" value="Genomic_DNA"/>
</dbReference>
<reference evidence="2 3" key="1">
    <citation type="journal article" date="2020" name="Nature">
        <title>Six reference-quality genomes reveal evolution of bat adaptations.</title>
        <authorList>
            <person name="Jebb D."/>
            <person name="Huang Z."/>
            <person name="Pippel M."/>
            <person name="Hughes G.M."/>
            <person name="Lavrichenko K."/>
            <person name="Devanna P."/>
            <person name="Winkler S."/>
            <person name="Jermiin L.S."/>
            <person name="Skirmuntt E.C."/>
            <person name="Katzourakis A."/>
            <person name="Burkitt-Gray L."/>
            <person name="Ray D.A."/>
            <person name="Sullivan K.A.M."/>
            <person name="Roscito J.G."/>
            <person name="Kirilenko B.M."/>
            <person name="Davalos L.M."/>
            <person name="Corthals A.P."/>
            <person name="Power M.L."/>
            <person name="Jones G."/>
            <person name="Ransome R.D."/>
            <person name="Dechmann D.K.N."/>
            <person name="Locatelli A.G."/>
            <person name="Puechmaille S.J."/>
            <person name="Fedrigo O."/>
            <person name="Jarvis E.D."/>
            <person name="Hiller M."/>
            <person name="Vernes S.C."/>
            <person name="Myers E.W."/>
            <person name="Teeling E.C."/>
        </authorList>
    </citation>
    <scope>NUCLEOTIDE SEQUENCE [LARGE SCALE GENOMIC DNA]</scope>
    <source>
        <strain evidence="2">Bat1K_MPI-CBG_1</strain>
    </source>
</reference>